<keyword evidence="1 2" id="KW-0597">Phosphoprotein</keyword>
<dbReference type="RefSeq" id="WP_259097603.1">
    <property type="nucleotide sequence ID" value="NZ_CP130454.1"/>
</dbReference>
<organism evidence="4 5">
    <name type="scientific">Candidatus Fervidibacter sacchari</name>
    <dbReference type="NCBI Taxonomy" id="1448929"/>
    <lineage>
        <taxon>Bacteria</taxon>
        <taxon>Candidatus Fervidibacterota</taxon>
        <taxon>Candidatus Fervidibacter</taxon>
    </lineage>
</organism>
<sequence length="133" mass="14377">MNGLNILVIDDEHPARELLRRMLEKDGHSVVTAGSGQEGISIFEAALSRQKPFDLVITDFGMPQMNGGQVAKAIKSLSPSTPVILLSGWDSRSSADAETLSVIDCLLDKPTTGQELRLAIKKVIAQRSHIAKL</sequence>
<reference evidence="4 5" key="1">
    <citation type="submission" date="2022-08" db="EMBL/GenBank/DDBJ databases">
        <title>Bacterial and archaeal communities from various locations to study Microbial Dark Matter (Phase II).</title>
        <authorList>
            <person name="Stepanauskas R."/>
        </authorList>
    </citation>
    <scope>NUCLEOTIDE SEQUENCE [LARGE SCALE GENOMIC DNA]</scope>
    <source>
        <strain evidence="4 5">PD1</strain>
    </source>
</reference>
<dbReference type="PROSITE" id="PS50110">
    <property type="entry name" value="RESPONSE_REGULATORY"/>
    <property type="match status" value="1"/>
</dbReference>
<dbReference type="Proteomes" id="UP001204798">
    <property type="component" value="Unassembled WGS sequence"/>
</dbReference>
<keyword evidence="5" id="KW-1185">Reference proteome</keyword>
<accession>A0ABT2EQ55</accession>
<evidence type="ECO:0000259" key="3">
    <source>
        <dbReference type="PROSITE" id="PS50110"/>
    </source>
</evidence>
<evidence type="ECO:0000313" key="4">
    <source>
        <dbReference type="EMBL" id="MCS3920092.1"/>
    </source>
</evidence>
<dbReference type="PANTHER" id="PTHR44591:SF3">
    <property type="entry name" value="RESPONSE REGULATORY DOMAIN-CONTAINING PROTEIN"/>
    <property type="match status" value="1"/>
</dbReference>
<feature type="domain" description="Response regulatory" evidence="3">
    <location>
        <begin position="5"/>
        <end position="124"/>
    </location>
</feature>
<dbReference type="InterPro" id="IPR001789">
    <property type="entry name" value="Sig_transdc_resp-reg_receiver"/>
</dbReference>
<protein>
    <submittedName>
        <fullName evidence="4">CheY-like chemotaxis protein</fullName>
    </submittedName>
</protein>
<evidence type="ECO:0000256" key="2">
    <source>
        <dbReference type="PROSITE-ProRule" id="PRU00169"/>
    </source>
</evidence>
<dbReference type="InterPro" id="IPR011006">
    <property type="entry name" value="CheY-like_superfamily"/>
</dbReference>
<evidence type="ECO:0000256" key="1">
    <source>
        <dbReference type="ARBA" id="ARBA00022553"/>
    </source>
</evidence>
<dbReference type="SMART" id="SM00448">
    <property type="entry name" value="REC"/>
    <property type="match status" value="1"/>
</dbReference>
<comment type="caution">
    <text evidence="4">The sequence shown here is derived from an EMBL/GenBank/DDBJ whole genome shotgun (WGS) entry which is preliminary data.</text>
</comment>
<dbReference type="SUPFAM" id="SSF52172">
    <property type="entry name" value="CheY-like"/>
    <property type="match status" value="1"/>
</dbReference>
<dbReference type="InterPro" id="IPR050595">
    <property type="entry name" value="Bact_response_regulator"/>
</dbReference>
<dbReference type="PANTHER" id="PTHR44591">
    <property type="entry name" value="STRESS RESPONSE REGULATOR PROTEIN 1"/>
    <property type="match status" value="1"/>
</dbReference>
<evidence type="ECO:0000313" key="5">
    <source>
        <dbReference type="Proteomes" id="UP001204798"/>
    </source>
</evidence>
<dbReference type="Gene3D" id="3.40.50.2300">
    <property type="match status" value="1"/>
</dbReference>
<gene>
    <name evidence="4" type="ORF">M2350_002509</name>
</gene>
<dbReference type="Pfam" id="PF00072">
    <property type="entry name" value="Response_reg"/>
    <property type="match status" value="1"/>
</dbReference>
<dbReference type="CDD" id="cd00156">
    <property type="entry name" value="REC"/>
    <property type="match status" value="1"/>
</dbReference>
<proteinExistence type="predicted"/>
<dbReference type="EMBL" id="JANUCP010000004">
    <property type="protein sequence ID" value="MCS3920092.1"/>
    <property type="molecule type" value="Genomic_DNA"/>
</dbReference>
<name>A0ABT2EQ55_9BACT</name>
<feature type="modified residue" description="4-aspartylphosphate" evidence="2">
    <location>
        <position position="59"/>
    </location>
</feature>